<dbReference type="Pfam" id="PF22917">
    <property type="entry name" value="PRISE"/>
    <property type="match status" value="1"/>
</dbReference>
<dbReference type="AlphaFoldDB" id="A0A4Z1P1X2"/>
<dbReference type="SUPFAM" id="SSF51735">
    <property type="entry name" value="NAD(P)-binding Rossmann-fold domains"/>
    <property type="match status" value="1"/>
</dbReference>
<feature type="domain" description="PRISE-like Rossmann-fold" evidence="1">
    <location>
        <begin position="51"/>
        <end position="277"/>
    </location>
</feature>
<dbReference type="STRING" id="86259.A0A4Z1P1X2"/>
<organism evidence="2 3">
    <name type="scientific">Venturia nashicola</name>
    <dbReference type="NCBI Taxonomy" id="86259"/>
    <lineage>
        <taxon>Eukaryota</taxon>
        <taxon>Fungi</taxon>
        <taxon>Dikarya</taxon>
        <taxon>Ascomycota</taxon>
        <taxon>Pezizomycotina</taxon>
        <taxon>Dothideomycetes</taxon>
        <taxon>Pleosporomycetidae</taxon>
        <taxon>Venturiales</taxon>
        <taxon>Venturiaceae</taxon>
        <taxon>Venturia</taxon>
    </lineage>
</organism>
<evidence type="ECO:0000313" key="2">
    <source>
        <dbReference type="EMBL" id="TID14286.1"/>
    </source>
</evidence>
<dbReference type="Gene3D" id="3.40.50.720">
    <property type="entry name" value="NAD(P)-binding Rossmann-like Domain"/>
    <property type="match status" value="1"/>
</dbReference>
<protein>
    <submittedName>
        <fullName evidence="2">Nad dependent epimerase dehydratase family protein</fullName>
    </submittedName>
</protein>
<dbReference type="InterPro" id="IPR036291">
    <property type="entry name" value="NAD(P)-bd_dom_sf"/>
</dbReference>
<gene>
    <name evidence="2" type="ORF">E6O75_ATG09365</name>
</gene>
<evidence type="ECO:0000313" key="3">
    <source>
        <dbReference type="Proteomes" id="UP000298493"/>
    </source>
</evidence>
<reference evidence="2 3" key="1">
    <citation type="submission" date="2019-04" db="EMBL/GenBank/DDBJ databases">
        <title>High contiguity whole genome sequence and gene annotation resource for two Venturia nashicola isolates.</title>
        <authorList>
            <person name="Prokchorchik M."/>
            <person name="Won K."/>
            <person name="Lee Y."/>
            <person name="Choi E.D."/>
            <person name="Segonzac C."/>
            <person name="Sohn K.H."/>
        </authorList>
    </citation>
    <scope>NUCLEOTIDE SEQUENCE [LARGE SCALE GENOMIC DNA]</scope>
    <source>
        <strain evidence="2 3">PRI2</strain>
    </source>
</reference>
<name>A0A4Z1P1X2_9PEZI</name>
<dbReference type="PANTHER" id="PTHR32487">
    <property type="entry name" value="3-OXO-DELTA(4,5)-STEROID 5-BETA-REDUCTASE"/>
    <property type="match status" value="1"/>
</dbReference>
<keyword evidence="3" id="KW-1185">Reference proteome</keyword>
<dbReference type="Proteomes" id="UP000298493">
    <property type="component" value="Unassembled WGS sequence"/>
</dbReference>
<dbReference type="PANTHER" id="PTHR32487:SF0">
    <property type="entry name" value="3-OXO-DELTA(4,5)-STEROID 5-BETA-REDUCTASE"/>
    <property type="match status" value="1"/>
</dbReference>
<sequence>MPAAIVTGATGILGREIVAELGRHADQWPTVHALSRSKKDTYPENVVHNHIDLTSSAEEMAKDLENVHGEYLFFAAYLQKDTEQENWDVNGAMLDNFLKALVKTGASKKLKRIVLVTGAKQYGVHLGRPKNPMEESDPWLKSRPNGGKDYPPNFYYNQQNILHEFCKENSIEWTVTYPNDVIGVAKGNFMNLGTSLGLYASVSKELGQDLTFPGSETFYTRFDCFTSSKLHAQFCLWAALEPKAANEAFNVVNGDVESWQNMWPKLASYFNIKVKADQFAKAAEAPNDMDMDEAPPLSVLASSAGLVGSKVLEKSQVEQRIDLVKWSQRDDVKAAWEKLAEREGLEKDGFEKATWGFLGFVLGRNFDLVISMSKARKAGWTGYVGTWDAIEEVFGELKEGGVLAK</sequence>
<dbReference type="InterPro" id="IPR055222">
    <property type="entry name" value="PRISE-like_Rossmann-fold"/>
</dbReference>
<proteinExistence type="predicted"/>
<dbReference type="EMBL" id="SNSC02000023">
    <property type="protein sequence ID" value="TID14286.1"/>
    <property type="molecule type" value="Genomic_DNA"/>
</dbReference>
<evidence type="ECO:0000259" key="1">
    <source>
        <dbReference type="Pfam" id="PF22917"/>
    </source>
</evidence>
<dbReference type="CDD" id="cd08948">
    <property type="entry name" value="5beta-POR_like_SDR_a"/>
    <property type="match status" value="1"/>
</dbReference>
<accession>A0A4Z1P1X2</accession>
<comment type="caution">
    <text evidence="2">The sequence shown here is derived from an EMBL/GenBank/DDBJ whole genome shotgun (WGS) entry which is preliminary data.</text>
</comment>